<evidence type="ECO:0000256" key="3">
    <source>
        <dbReference type="ARBA" id="ARBA00022729"/>
    </source>
</evidence>
<feature type="chain" id="PRO_5046998188" evidence="4">
    <location>
        <begin position="31"/>
        <end position="272"/>
    </location>
</feature>
<proteinExistence type="inferred from homology"/>
<dbReference type="EMBL" id="CP113264">
    <property type="protein sequence ID" value="WAE75680.1"/>
    <property type="molecule type" value="Genomic_DNA"/>
</dbReference>
<evidence type="ECO:0000256" key="4">
    <source>
        <dbReference type="SAM" id="SignalP"/>
    </source>
</evidence>
<keyword evidence="2" id="KW-0479">Metal-binding</keyword>
<dbReference type="PIRSF" id="PIRSF004846">
    <property type="entry name" value="ModA"/>
    <property type="match status" value="1"/>
</dbReference>
<dbReference type="PANTHER" id="PTHR30632:SF0">
    <property type="entry name" value="SULFATE-BINDING PROTEIN"/>
    <property type="match status" value="1"/>
</dbReference>
<sequence length="272" mass="26848">MRESAPRRAPRTLCALTAAALAATACGAQGGGDGSPAGSGDGELHVFAAASLTDVFTALAEEFEGDRPGAEVVLNFAGSSELAAQINSGAPADVFAAADTATMRQVVEGEGLDAGWASGSGGAAAVFATNTLRIAVPPDNPGGVEDFADLAGDGVSVALCAEEVPCGAATATAMEAAGVAVTPDTYERDVRAVLTKVELGEVDAGLVYATDVASAGDRVTGIDFPEADEAVNEYPIGVLAGTADAGLASDWVELVLSGTGERVLAEAGFGTP</sequence>
<dbReference type="NCBIfam" id="TIGR01256">
    <property type="entry name" value="modA"/>
    <property type="match status" value="1"/>
</dbReference>
<dbReference type="InterPro" id="IPR050682">
    <property type="entry name" value="ModA/WtpA"/>
</dbReference>
<evidence type="ECO:0000313" key="5">
    <source>
        <dbReference type="EMBL" id="WAE75680.1"/>
    </source>
</evidence>
<keyword evidence="6" id="KW-1185">Reference proteome</keyword>
<dbReference type="PROSITE" id="PS51257">
    <property type="entry name" value="PROKAR_LIPOPROTEIN"/>
    <property type="match status" value="1"/>
</dbReference>
<dbReference type="PANTHER" id="PTHR30632">
    <property type="entry name" value="MOLYBDATE-BINDING PERIPLASMIC PROTEIN"/>
    <property type="match status" value="1"/>
</dbReference>
<dbReference type="Pfam" id="PF13531">
    <property type="entry name" value="SBP_bac_11"/>
    <property type="match status" value="1"/>
</dbReference>
<feature type="signal peptide" evidence="4">
    <location>
        <begin position="1"/>
        <end position="30"/>
    </location>
</feature>
<dbReference type="InterPro" id="IPR005950">
    <property type="entry name" value="ModA"/>
</dbReference>
<accession>A0ABY6YUZ9</accession>
<dbReference type="Proteomes" id="UP001156498">
    <property type="component" value="Chromosome"/>
</dbReference>
<dbReference type="SUPFAM" id="SSF53850">
    <property type="entry name" value="Periplasmic binding protein-like II"/>
    <property type="match status" value="1"/>
</dbReference>
<protein>
    <submittedName>
        <fullName evidence="5">Molybdate ABC transporter substrate-binding protein</fullName>
    </submittedName>
</protein>
<gene>
    <name evidence="5" type="primary">modA</name>
    <name evidence="5" type="ORF">OUQ99_11620</name>
</gene>
<evidence type="ECO:0000256" key="1">
    <source>
        <dbReference type="ARBA" id="ARBA00009175"/>
    </source>
</evidence>
<evidence type="ECO:0000256" key="2">
    <source>
        <dbReference type="ARBA" id="ARBA00022723"/>
    </source>
</evidence>
<keyword evidence="3 4" id="KW-0732">Signal</keyword>
<dbReference type="RefSeq" id="WP_267949449.1">
    <property type="nucleotide sequence ID" value="NZ_CP113264.1"/>
</dbReference>
<evidence type="ECO:0000313" key="6">
    <source>
        <dbReference type="Proteomes" id="UP001156498"/>
    </source>
</evidence>
<organism evidence="5 6">
    <name type="scientific">Streptomonospora nanhaiensis</name>
    <dbReference type="NCBI Taxonomy" id="1323731"/>
    <lineage>
        <taxon>Bacteria</taxon>
        <taxon>Bacillati</taxon>
        <taxon>Actinomycetota</taxon>
        <taxon>Actinomycetes</taxon>
        <taxon>Streptosporangiales</taxon>
        <taxon>Nocardiopsidaceae</taxon>
        <taxon>Streptomonospora</taxon>
    </lineage>
</organism>
<reference evidence="5 6" key="1">
    <citation type="journal article" date="2013" name="Int. J. Syst. Evol. Microbiol.">
        <title>Description of Streptomonospora sediminis sp. nov. and Streptomonospora nanhaiensis sp. nov., and reclassification of Nocardiopsis arabia Hozzein &amp; Goodfellow 2008 as Streptomonospora arabica comb. nov. and emended description of the genus Streptomonospora.</title>
        <authorList>
            <person name="Zhang D.F."/>
            <person name="Pan H.Q."/>
            <person name="He J."/>
            <person name="Zhang X.M."/>
            <person name="Zhang Y.G."/>
            <person name="Klenk H.P."/>
            <person name="Hu J.C."/>
            <person name="Li W.J."/>
        </authorList>
    </citation>
    <scope>NUCLEOTIDE SEQUENCE [LARGE SCALE GENOMIC DNA]</scope>
    <source>
        <strain evidence="5 6">12A09</strain>
    </source>
</reference>
<comment type="similarity">
    <text evidence="1">Belongs to the bacterial solute-binding protein ModA family.</text>
</comment>
<dbReference type="Gene3D" id="3.40.190.10">
    <property type="entry name" value="Periplasmic binding protein-like II"/>
    <property type="match status" value="2"/>
</dbReference>
<name>A0ABY6YUZ9_9ACTN</name>